<dbReference type="GO" id="GO:0005737">
    <property type="term" value="C:cytoplasm"/>
    <property type="evidence" value="ECO:0007669"/>
    <property type="project" value="UniProtKB-SubCell"/>
</dbReference>
<organism evidence="7 8">
    <name type="scientific">Quadrisphaera granulorum</name>
    <dbReference type="NCBI Taxonomy" id="317664"/>
    <lineage>
        <taxon>Bacteria</taxon>
        <taxon>Bacillati</taxon>
        <taxon>Actinomycetota</taxon>
        <taxon>Actinomycetes</taxon>
        <taxon>Kineosporiales</taxon>
        <taxon>Kineosporiaceae</taxon>
        <taxon>Quadrisphaera</taxon>
    </lineage>
</organism>
<dbReference type="OrthoDB" id="9774737at2"/>
<dbReference type="GO" id="GO:0019674">
    <property type="term" value="P:NAD+ metabolic process"/>
    <property type="evidence" value="ECO:0007669"/>
    <property type="project" value="InterPro"/>
</dbReference>
<dbReference type="HAMAP" id="MF_00361">
    <property type="entry name" value="NAD_kinase"/>
    <property type="match status" value="1"/>
</dbReference>
<feature type="binding site" evidence="6">
    <location>
        <position position="177"/>
    </location>
    <ligand>
        <name>NAD(+)</name>
        <dbReference type="ChEBI" id="CHEBI:57540"/>
    </ligand>
</feature>
<dbReference type="PANTHER" id="PTHR20275:SF0">
    <property type="entry name" value="NAD KINASE"/>
    <property type="match status" value="1"/>
</dbReference>
<dbReference type="EMBL" id="QGDQ01000010">
    <property type="protein sequence ID" value="PWJ53806.1"/>
    <property type="molecule type" value="Genomic_DNA"/>
</dbReference>
<proteinExistence type="inferred from homology"/>
<comment type="similarity">
    <text evidence="6">Belongs to the NAD kinase family.</text>
</comment>
<dbReference type="EC" id="2.7.1.23" evidence="6"/>
<dbReference type="GO" id="GO:0006741">
    <property type="term" value="P:NADP+ biosynthetic process"/>
    <property type="evidence" value="ECO:0007669"/>
    <property type="project" value="UniProtKB-UniRule"/>
</dbReference>
<dbReference type="AlphaFoldDB" id="A0A316A792"/>
<gene>
    <name evidence="6" type="primary">nadK</name>
    <name evidence="7" type="ORF">BXY45_11049</name>
</gene>
<feature type="binding site" evidence="6">
    <location>
        <begin position="147"/>
        <end position="148"/>
    </location>
    <ligand>
        <name>NAD(+)</name>
        <dbReference type="ChEBI" id="CHEBI:57540"/>
    </ligand>
</feature>
<sequence length="310" mass="32000">MTTAGGPPRIGLVLHPTRDVFSVSEQVVSWATEQGAQVLVAAGEAGRVAGPVTEVPPDELAAACHALVSLGGDGTMLGALRTSAGTGVPVLGVNLGRVGVLVEVEPAEVAPALQRILEGRYSVEARPALRVTGVEFEDGATSAVAFNDVALSRCPGDGIASAALSIDGQGYGVYRCDAVIVATPMGSTAYSYAAGGPVVSPTLSAMVVAPASPWSGISRPVVLSPEDHLALELLPDSGVLALEVDGRVLAPLAPGARIEVVEERDAGYVVRLDRARHDRRSRVKLSLLDLPLLPDELRELLPRELGHAPD</sequence>
<feature type="active site" description="Proton acceptor" evidence="6">
    <location>
        <position position="73"/>
    </location>
</feature>
<protein>
    <recommendedName>
        <fullName evidence="6">NAD kinase</fullName>
        <ecNumber evidence="6">2.7.1.23</ecNumber>
    </recommendedName>
    <alternativeName>
        <fullName evidence="6">ATP-dependent NAD kinase</fullName>
    </alternativeName>
</protein>
<dbReference type="RefSeq" id="WP_109774102.1">
    <property type="nucleotide sequence ID" value="NZ_QGDQ01000010.1"/>
</dbReference>
<dbReference type="GO" id="GO:0046872">
    <property type="term" value="F:metal ion binding"/>
    <property type="evidence" value="ECO:0007669"/>
    <property type="project" value="UniProtKB-UniRule"/>
</dbReference>
<dbReference type="InterPro" id="IPR016064">
    <property type="entry name" value="NAD/diacylglycerol_kinase_sf"/>
</dbReference>
<comment type="cofactor">
    <cofactor evidence="6">
        <name>a divalent metal cation</name>
        <dbReference type="ChEBI" id="CHEBI:60240"/>
    </cofactor>
</comment>
<evidence type="ECO:0000256" key="1">
    <source>
        <dbReference type="ARBA" id="ARBA00022679"/>
    </source>
</evidence>
<dbReference type="PANTHER" id="PTHR20275">
    <property type="entry name" value="NAD KINASE"/>
    <property type="match status" value="1"/>
</dbReference>
<dbReference type="Gene3D" id="3.40.50.10330">
    <property type="entry name" value="Probable inorganic polyphosphate/atp-NAD kinase, domain 1"/>
    <property type="match status" value="1"/>
</dbReference>
<dbReference type="SUPFAM" id="SSF111331">
    <property type="entry name" value="NAD kinase/diacylglycerol kinase-like"/>
    <property type="match status" value="1"/>
</dbReference>
<comment type="caution">
    <text evidence="6">Lacks conserved residue(s) required for the propagation of feature annotation.</text>
</comment>
<keyword evidence="2 6" id="KW-0418">Kinase</keyword>
<dbReference type="Pfam" id="PF20143">
    <property type="entry name" value="NAD_kinase_C"/>
    <property type="match status" value="1"/>
</dbReference>
<reference evidence="7 8" key="1">
    <citation type="submission" date="2018-03" db="EMBL/GenBank/DDBJ databases">
        <title>Genomic Encyclopedia of Archaeal and Bacterial Type Strains, Phase II (KMG-II): from individual species to whole genera.</title>
        <authorList>
            <person name="Goeker M."/>
        </authorList>
    </citation>
    <scope>NUCLEOTIDE SEQUENCE [LARGE SCALE GENOMIC DNA]</scope>
    <source>
        <strain evidence="7 8">DSM 44889</strain>
    </source>
</reference>
<keyword evidence="3 6" id="KW-0521">NADP</keyword>
<comment type="catalytic activity">
    <reaction evidence="5 6">
        <text>NAD(+) + ATP = ADP + NADP(+) + H(+)</text>
        <dbReference type="Rhea" id="RHEA:18629"/>
        <dbReference type="ChEBI" id="CHEBI:15378"/>
        <dbReference type="ChEBI" id="CHEBI:30616"/>
        <dbReference type="ChEBI" id="CHEBI:57540"/>
        <dbReference type="ChEBI" id="CHEBI:58349"/>
        <dbReference type="ChEBI" id="CHEBI:456216"/>
        <dbReference type="EC" id="2.7.1.23"/>
    </reaction>
</comment>
<dbReference type="Gene3D" id="2.60.200.30">
    <property type="entry name" value="Probable inorganic polyphosphate/atp-NAD kinase, domain 2"/>
    <property type="match status" value="1"/>
</dbReference>
<keyword evidence="6" id="KW-0547">Nucleotide-binding</keyword>
<evidence type="ECO:0000256" key="3">
    <source>
        <dbReference type="ARBA" id="ARBA00022857"/>
    </source>
</evidence>
<dbReference type="GO" id="GO:0005524">
    <property type="term" value="F:ATP binding"/>
    <property type="evidence" value="ECO:0007669"/>
    <property type="project" value="UniProtKB-KW"/>
</dbReference>
<evidence type="ECO:0000256" key="4">
    <source>
        <dbReference type="ARBA" id="ARBA00023027"/>
    </source>
</evidence>
<evidence type="ECO:0000256" key="5">
    <source>
        <dbReference type="ARBA" id="ARBA00047925"/>
    </source>
</evidence>
<evidence type="ECO:0000256" key="6">
    <source>
        <dbReference type="HAMAP-Rule" id="MF_00361"/>
    </source>
</evidence>
<dbReference type="InterPro" id="IPR017437">
    <property type="entry name" value="ATP-NAD_kinase_PpnK-typ_C"/>
</dbReference>
<evidence type="ECO:0000313" key="7">
    <source>
        <dbReference type="EMBL" id="PWJ53806.1"/>
    </source>
</evidence>
<dbReference type="Proteomes" id="UP000245469">
    <property type="component" value="Unassembled WGS sequence"/>
</dbReference>
<dbReference type="GO" id="GO:0003951">
    <property type="term" value="F:NAD+ kinase activity"/>
    <property type="evidence" value="ECO:0007669"/>
    <property type="project" value="UniProtKB-UniRule"/>
</dbReference>
<dbReference type="InterPro" id="IPR017438">
    <property type="entry name" value="ATP-NAD_kinase_N"/>
</dbReference>
<comment type="subcellular location">
    <subcellularLocation>
        <location evidence="6">Cytoplasm</location>
    </subcellularLocation>
</comment>
<evidence type="ECO:0000256" key="2">
    <source>
        <dbReference type="ARBA" id="ARBA00022777"/>
    </source>
</evidence>
<dbReference type="InterPro" id="IPR002504">
    <property type="entry name" value="NADK"/>
</dbReference>
<keyword evidence="4 6" id="KW-0520">NAD</keyword>
<evidence type="ECO:0000313" key="8">
    <source>
        <dbReference type="Proteomes" id="UP000245469"/>
    </source>
</evidence>
<name>A0A316A792_9ACTN</name>
<keyword evidence="8" id="KW-1185">Reference proteome</keyword>
<comment type="caution">
    <text evidence="7">The sequence shown here is derived from an EMBL/GenBank/DDBJ whole genome shotgun (WGS) entry which is preliminary data.</text>
</comment>
<dbReference type="GO" id="GO:0051287">
    <property type="term" value="F:NAD binding"/>
    <property type="evidence" value="ECO:0007669"/>
    <property type="project" value="UniProtKB-ARBA"/>
</dbReference>
<keyword evidence="1 6" id="KW-0808">Transferase</keyword>
<feature type="binding site" evidence="6">
    <location>
        <begin position="73"/>
        <end position="74"/>
    </location>
    <ligand>
        <name>NAD(+)</name>
        <dbReference type="ChEBI" id="CHEBI:57540"/>
    </ligand>
</feature>
<keyword evidence="6" id="KW-0067">ATP-binding</keyword>
<keyword evidence="6" id="KW-0963">Cytoplasm</keyword>
<comment type="function">
    <text evidence="6">Involved in the regulation of the intracellular balance of NAD and NADP, and is a key enzyme in the biosynthesis of NADP. Catalyzes specifically the phosphorylation on 2'-hydroxyl of the adenosine moiety of NAD to yield NADP.</text>
</comment>
<dbReference type="Pfam" id="PF01513">
    <property type="entry name" value="NAD_kinase"/>
    <property type="match status" value="1"/>
</dbReference>
<feature type="binding site" evidence="6">
    <location>
        <position position="175"/>
    </location>
    <ligand>
        <name>NAD(+)</name>
        <dbReference type="ChEBI" id="CHEBI:57540"/>
    </ligand>
</feature>
<accession>A0A316A792</accession>